<feature type="region of interest" description="Disordered" evidence="1">
    <location>
        <begin position="86"/>
        <end position="114"/>
    </location>
</feature>
<evidence type="ECO:0000256" key="1">
    <source>
        <dbReference type="SAM" id="MobiDB-lite"/>
    </source>
</evidence>
<dbReference type="AlphaFoldDB" id="A0A5A7QRP5"/>
<feature type="compositionally biased region" description="Pro residues" evidence="1">
    <location>
        <begin position="1"/>
        <end position="11"/>
    </location>
</feature>
<accession>A0A5A7QRP5</accession>
<comment type="caution">
    <text evidence="2">The sequence shown here is derived from an EMBL/GenBank/DDBJ whole genome shotgun (WGS) entry which is preliminary data.</text>
</comment>
<dbReference type="EMBL" id="BKCP01007959">
    <property type="protein sequence ID" value="GER47582.1"/>
    <property type="molecule type" value="Genomic_DNA"/>
</dbReference>
<sequence length="152" mass="17080">MVVIPPAPLGPLPLRRHEPPPLTPPASRHHLPRSLHVTIITVHPIIVASESNHLFAFLFVHLFVHPGELNTPAVAAIQIPTSASSSIDWSKSIPSSPPSRSRRHHRLIAQSPRPNPVIAGASVQIRRRIDSRYELSHINYKFRNHNLYCWVN</sequence>
<name>A0A5A7QRP5_STRAF</name>
<evidence type="ECO:0000313" key="3">
    <source>
        <dbReference type="Proteomes" id="UP000325081"/>
    </source>
</evidence>
<feature type="region of interest" description="Disordered" evidence="1">
    <location>
        <begin position="1"/>
        <end position="28"/>
    </location>
</feature>
<protein>
    <submittedName>
        <fullName evidence="2">BREVIS RADIX-like 4</fullName>
    </submittedName>
</protein>
<keyword evidence="3" id="KW-1185">Reference proteome</keyword>
<dbReference type="Proteomes" id="UP000325081">
    <property type="component" value="Unassembled WGS sequence"/>
</dbReference>
<reference evidence="3" key="1">
    <citation type="journal article" date="2019" name="Curr. Biol.">
        <title>Genome Sequence of Striga asiatica Provides Insight into the Evolution of Plant Parasitism.</title>
        <authorList>
            <person name="Yoshida S."/>
            <person name="Kim S."/>
            <person name="Wafula E.K."/>
            <person name="Tanskanen J."/>
            <person name="Kim Y.M."/>
            <person name="Honaas L."/>
            <person name="Yang Z."/>
            <person name="Spallek T."/>
            <person name="Conn C.E."/>
            <person name="Ichihashi Y."/>
            <person name="Cheong K."/>
            <person name="Cui S."/>
            <person name="Der J.P."/>
            <person name="Gundlach H."/>
            <person name="Jiao Y."/>
            <person name="Hori C."/>
            <person name="Ishida J.K."/>
            <person name="Kasahara H."/>
            <person name="Kiba T."/>
            <person name="Kim M.S."/>
            <person name="Koo N."/>
            <person name="Laohavisit A."/>
            <person name="Lee Y.H."/>
            <person name="Lumba S."/>
            <person name="McCourt P."/>
            <person name="Mortimer J.C."/>
            <person name="Mutuku J.M."/>
            <person name="Nomura T."/>
            <person name="Sasaki-Sekimoto Y."/>
            <person name="Seto Y."/>
            <person name="Wang Y."/>
            <person name="Wakatake T."/>
            <person name="Sakakibara H."/>
            <person name="Demura T."/>
            <person name="Yamaguchi S."/>
            <person name="Yoneyama K."/>
            <person name="Manabe R.I."/>
            <person name="Nelson D.C."/>
            <person name="Schulman A.H."/>
            <person name="Timko M.P."/>
            <person name="dePamphilis C.W."/>
            <person name="Choi D."/>
            <person name="Shirasu K."/>
        </authorList>
    </citation>
    <scope>NUCLEOTIDE SEQUENCE [LARGE SCALE GENOMIC DNA]</scope>
    <source>
        <strain evidence="3">cv. UVA1</strain>
    </source>
</reference>
<evidence type="ECO:0000313" key="2">
    <source>
        <dbReference type="EMBL" id="GER47582.1"/>
    </source>
</evidence>
<gene>
    <name evidence="2" type="ORF">STAS_24694</name>
</gene>
<organism evidence="2 3">
    <name type="scientific">Striga asiatica</name>
    <name type="common">Asiatic witchweed</name>
    <name type="synonym">Buchnera asiatica</name>
    <dbReference type="NCBI Taxonomy" id="4170"/>
    <lineage>
        <taxon>Eukaryota</taxon>
        <taxon>Viridiplantae</taxon>
        <taxon>Streptophyta</taxon>
        <taxon>Embryophyta</taxon>
        <taxon>Tracheophyta</taxon>
        <taxon>Spermatophyta</taxon>
        <taxon>Magnoliopsida</taxon>
        <taxon>eudicotyledons</taxon>
        <taxon>Gunneridae</taxon>
        <taxon>Pentapetalae</taxon>
        <taxon>asterids</taxon>
        <taxon>lamiids</taxon>
        <taxon>Lamiales</taxon>
        <taxon>Orobanchaceae</taxon>
        <taxon>Buchnereae</taxon>
        <taxon>Striga</taxon>
    </lineage>
</organism>
<proteinExistence type="predicted"/>